<feature type="compositionally biased region" description="Polar residues" evidence="1">
    <location>
        <begin position="249"/>
        <end position="276"/>
    </location>
</feature>
<feature type="region of interest" description="Disordered" evidence="1">
    <location>
        <begin position="130"/>
        <end position="166"/>
    </location>
</feature>
<evidence type="ECO:0000313" key="3">
    <source>
        <dbReference type="Proteomes" id="UP000444721"/>
    </source>
</evidence>
<dbReference type="VEuPathDB" id="AmoebaDB:FDP41_010781"/>
<feature type="compositionally biased region" description="Polar residues" evidence="1">
    <location>
        <begin position="139"/>
        <end position="166"/>
    </location>
</feature>
<accession>A0A6A5C7F1</accession>
<dbReference type="OMA" id="AHWIESS"/>
<evidence type="ECO:0000313" key="2">
    <source>
        <dbReference type="EMBL" id="KAF0982802.1"/>
    </source>
</evidence>
<name>A0A6A5C7F1_NAEFO</name>
<reference evidence="2 3" key="1">
    <citation type="journal article" date="2019" name="Sci. Rep.">
        <title>Nanopore sequencing improves the draft genome of the human pathogenic amoeba Naegleria fowleri.</title>
        <authorList>
            <person name="Liechti N."/>
            <person name="Schurch N."/>
            <person name="Bruggmann R."/>
            <person name="Wittwer M."/>
        </authorList>
    </citation>
    <scope>NUCLEOTIDE SEQUENCE [LARGE SCALE GENOMIC DNA]</scope>
    <source>
        <strain evidence="2 3">ATCC 30894</strain>
    </source>
</reference>
<dbReference type="OrthoDB" id="10482008at2759"/>
<feature type="region of interest" description="Disordered" evidence="1">
    <location>
        <begin position="73"/>
        <end position="105"/>
    </location>
</feature>
<evidence type="ECO:0000256" key="1">
    <source>
        <dbReference type="SAM" id="MobiDB-lite"/>
    </source>
</evidence>
<gene>
    <name evidence="2" type="ORF">FDP41_010781</name>
</gene>
<dbReference type="RefSeq" id="XP_044567515.1">
    <property type="nucleotide sequence ID" value="XM_044701116.1"/>
</dbReference>
<dbReference type="VEuPathDB" id="AmoebaDB:NfTy_014670"/>
<dbReference type="EMBL" id="VFQX01000007">
    <property type="protein sequence ID" value="KAF0982802.1"/>
    <property type="molecule type" value="Genomic_DNA"/>
</dbReference>
<comment type="caution">
    <text evidence="2">The sequence shown here is derived from an EMBL/GenBank/DDBJ whole genome shotgun (WGS) entry which is preliminary data.</text>
</comment>
<dbReference type="Proteomes" id="UP000444721">
    <property type="component" value="Unassembled WGS sequence"/>
</dbReference>
<organism evidence="2 3">
    <name type="scientific">Naegleria fowleri</name>
    <name type="common">Brain eating amoeba</name>
    <dbReference type="NCBI Taxonomy" id="5763"/>
    <lineage>
        <taxon>Eukaryota</taxon>
        <taxon>Discoba</taxon>
        <taxon>Heterolobosea</taxon>
        <taxon>Tetramitia</taxon>
        <taxon>Eutetramitia</taxon>
        <taxon>Vahlkampfiidae</taxon>
        <taxon>Naegleria</taxon>
    </lineage>
</organism>
<feature type="compositionally biased region" description="Low complexity" evidence="1">
    <location>
        <begin position="85"/>
        <end position="105"/>
    </location>
</feature>
<dbReference type="AlphaFoldDB" id="A0A6A5C7F1"/>
<proteinExistence type="predicted"/>
<feature type="region of interest" description="Disordered" evidence="1">
    <location>
        <begin position="249"/>
        <end position="279"/>
    </location>
</feature>
<protein>
    <submittedName>
        <fullName evidence="2">Uncharacterized protein</fullName>
    </submittedName>
</protein>
<dbReference type="GeneID" id="68117996"/>
<sequence>MGVVPSSFLNECSCREQVPNLDDLHWSEYSRLCASCRKEIARRKLLSKYSNTNASRRASTGSALPPKTLFLISKSTASSPPNTDPLSLRTPSSAPLSSSPITSSSTAPLENIQQIMNELKNQIPDTLFSSSKATSTSTPPQYLTPSYQSPLFSKTRPSLKTQTSTTKPSLLTVEMKAADERDSFLQKTSSVAACSTKETSLTHSVNYPHLKHRATNLQGSQSVPIVRKRKTTLQRDEFSMPSSLYVKQPRNNSIQANQTPPKNYLQVSTSPETTAGTPPKITLNLGSAFPNHGNSDMPIYVIPPQSPPRGSPNQTTKKIQNHLAQIHQKKHKKKLKSRTFVLN</sequence>
<keyword evidence="3" id="KW-1185">Reference proteome</keyword>